<keyword evidence="3" id="KW-1185">Reference proteome</keyword>
<reference evidence="2" key="1">
    <citation type="journal article" date="2022" name="Int. J. Mol. Sci.">
        <title>Draft Genome of Tanacetum Coccineum: Genomic Comparison of Closely Related Tanacetum-Family Plants.</title>
        <authorList>
            <person name="Yamashiro T."/>
            <person name="Shiraishi A."/>
            <person name="Nakayama K."/>
            <person name="Satake H."/>
        </authorList>
    </citation>
    <scope>NUCLEOTIDE SEQUENCE</scope>
</reference>
<sequence>MHCCSFEMQNKPVKPSGPSQSNAHGTFGSFVSVARDFPPLIASVAPVSSSPMLVLDDSCVVERDLSCHVMGRVKDNNSYSKHRIITKEGFVHVKLRLIMVMYALNAYNDFVSDETCCLVDMIVSHFMLSLKKRFAKMGEELFTWYPSFLETMESVLYSVDESKHGARILNDGAQNSDVESDDECNVDGVSETVFSDNVDECNVDGHGKETEKQQQQGSRWNNVAIIIGAFMTFGLMDERLGSYVIASGARCFDSVYYVIVLWCHVGRGDTRLLGRNPKPQN</sequence>
<name>A0ABQ5AFQ9_9ASTR</name>
<evidence type="ECO:0000256" key="1">
    <source>
        <dbReference type="SAM" id="MobiDB-lite"/>
    </source>
</evidence>
<protein>
    <submittedName>
        <fullName evidence="2">Uncharacterized protein</fullName>
    </submittedName>
</protein>
<feature type="region of interest" description="Disordered" evidence="1">
    <location>
        <begin position="1"/>
        <end position="21"/>
    </location>
</feature>
<organism evidence="2 3">
    <name type="scientific">Tanacetum coccineum</name>
    <dbReference type="NCBI Taxonomy" id="301880"/>
    <lineage>
        <taxon>Eukaryota</taxon>
        <taxon>Viridiplantae</taxon>
        <taxon>Streptophyta</taxon>
        <taxon>Embryophyta</taxon>
        <taxon>Tracheophyta</taxon>
        <taxon>Spermatophyta</taxon>
        <taxon>Magnoliopsida</taxon>
        <taxon>eudicotyledons</taxon>
        <taxon>Gunneridae</taxon>
        <taxon>Pentapetalae</taxon>
        <taxon>asterids</taxon>
        <taxon>campanulids</taxon>
        <taxon>Asterales</taxon>
        <taxon>Asteraceae</taxon>
        <taxon>Asteroideae</taxon>
        <taxon>Anthemideae</taxon>
        <taxon>Anthemidinae</taxon>
        <taxon>Tanacetum</taxon>
    </lineage>
</organism>
<dbReference type="Proteomes" id="UP001151760">
    <property type="component" value="Unassembled WGS sequence"/>
</dbReference>
<proteinExistence type="predicted"/>
<reference evidence="2" key="2">
    <citation type="submission" date="2022-01" db="EMBL/GenBank/DDBJ databases">
        <authorList>
            <person name="Yamashiro T."/>
            <person name="Shiraishi A."/>
            <person name="Satake H."/>
            <person name="Nakayama K."/>
        </authorList>
    </citation>
    <scope>NUCLEOTIDE SEQUENCE</scope>
</reference>
<evidence type="ECO:0000313" key="3">
    <source>
        <dbReference type="Proteomes" id="UP001151760"/>
    </source>
</evidence>
<gene>
    <name evidence="2" type="ORF">Tco_0821611</name>
</gene>
<accession>A0ABQ5AFQ9</accession>
<dbReference type="EMBL" id="BQNB010012195">
    <property type="protein sequence ID" value="GJT00442.1"/>
    <property type="molecule type" value="Genomic_DNA"/>
</dbReference>
<evidence type="ECO:0000313" key="2">
    <source>
        <dbReference type="EMBL" id="GJT00442.1"/>
    </source>
</evidence>
<comment type="caution">
    <text evidence="2">The sequence shown here is derived from an EMBL/GenBank/DDBJ whole genome shotgun (WGS) entry which is preliminary data.</text>
</comment>